<feature type="domain" description="N-acetyltransferase" evidence="1">
    <location>
        <begin position="8"/>
        <end position="204"/>
    </location>
</feature>
<dbReference type="PANTHER" id="PTHR42791">
    <property type="entry name" value="GNAT FAMILY ACETYLTRANSFERASE"/>
    <property type="match status" value="1"/>
</dbReference>
<dbReference type="InterPro" id="IPR052523">
    <property type="entry name" value="Trichothecene_AcTrans"/>
</dbReference>
<dbReference type="GO" id="GO:0016747">
    <property type="term" value="F:acyltransferase activity, transferring groups other than amino-acyl groups"/>
    <property type="evidence" value="ECO:0007669"/>
    <property type="project" value="InterPro"/>
</dbReference>
<gene>
    <name evidence="2" type="ORF">NLJ89_g5954</name>
</gene>
<evidence type="ECO:0000259" key="1">
    <source>
        <dbReference type="PROSITE" id="PS51186"/>
    </source>
</evidence>
<dbReference type="InterPro" id="IPR016181">
    <property type="entry name" value="Acyl_CoA_acyltransferase"/>
</dbReference>
<dbReference type="SUPFAM" id="SSF55729">
    <property type="entry name" value="Acyl-CoA N-acyltransferases (Nat)"/>
    <property type="match status" value="1"/>
</dbReference>
<dbReference type="AlphaFoldDB" id="A0A9W8JZM3"/>
<accession>A0A9W8JZM3</accession>
<protein>
    <recommendedName>
        <fullName evidence="1">N-acetyltransferase domain-containing protein</fullName>
    </recommendedName>
</protein>
<dbReference type="InterPro" id="IPR000182">
    <property type="entry name" value="GNAT_dom"/>
</dbReference>
<sequence length="222" mass="24902">MTAQTDKPYVQAATPEDIDEIVQVAARAFVHDPIVNYFGNAPKLVDPELDLKEWKGRQTFHYFLIKATFLIGRVMVAVDPADKGKIIAGALWMPPRKHNEQRMTAEYQEVAEKMLKTCFEAKGAKGSPHKAWYLQMIFTDPDNQGRGLMSMLIREAFDYAPDSTFCLEATTEKSRDRYVHLGFEHPTPIVLGVGKADKDGVQAQGESATGFVSYAMGRWPSK</sequence>
<dbReference type="EMBL" id="JANKHO010000597">
    <property type="protein sequence ID" value="KAJ3508072.1"/>
    <property type="molecule type" value="Genomic_DNA"/>
</dbReference>
<dbReference type="PROSITE" id="PS51186">
    <property type="entry name" value="GNAT"/>
    <property type="match status" value="1"/>
</dbReference>
<dbReference type="OrthoDB" id="544277at2759"/>
<dbReference type="PANTHER" id="PTHR42791:SF1">
    <property type="entry name" value="N-ACETYLTRANSFERASE DOMAIN-CONTAINING PROTEIN"/>
    <property type="match status" value="1"/>
</dbReference>
<name>A0A9W8JZM3_9AGAR</name>
<organism evidence="2 3">
    <name type="scientific">Agrocybe chaxingu</name>
    <dbReference type="NCBI Taxonomy" id="84603"/>
    <lineage>
        <taxon>Eukaryota</taxon>
        <taxon>Fungi</taxon>
        <taxon>Dikarya</taxon>
        <taxon>Basidiomycota</taxon>
        <taxon>Agaricomycotina</taxon>
        <taxon>Agaricomycetes</taxon>
        <taxon>Agaricomycetidae</taxon>
        <taxon>Agaricales</taxon>
        <taxon>Agaricineae</taxon>
        <taxon>Strophariaceae</taxon>
        <taxon>Agrocybe</taxon>
    </lineage>
</organism>
<keyword evidence="3" id="KW-1185">Reference proteome</keyword>
<dbReference type="CDD" id="cd04301">
    <property type="entry name" value="NAT_SF"/>
    <property type="match status" value="1"/>
</dbReference>
<reference evidence="2" key="1">
    <citation type="submission" date="2022-07" db="EMBL/GenBank/DDBJ databases">
        <title>Genome Sequence of Agrocybe chaxingu.</title>
        <authorList>
            <person name="Buettner E."/>
        </authorList>
    </citation>
    <scope>NUCLEOTIDE SEQUENCE</scope>
    <source>
        <strain evidence="2">MP-N11</strain>
    </source>
</reference>
<dbReference type="Proteomes" id="UP001148786">
    <property type="component" value="Unassembled WGS sequence"/>
</dbReference>
<evidence type="ECO:0000313" key="3">
    <source>
        <dbReference type="Proteomes" id="UP001148786"/>
    </source>
</evidence>
<comment type="caution">
    <text evidence="2">The sequence shown here is derived from an EMBL/GenBank/DDBJ whole genome shotgun (WGS) entry which is preliminary data.</text>
</comment>
<dbReference type="Pfam" id="PF00583">
    <property type="entry name" value="Acetyltransf_1"/>
    <property type="match status" value="1"/>
</dbReference>
<evidence type="ECO:0000313" key="2">
    <source>
        <dbReference type="EMBL" id="KAJ3508072.1"/>
    </source>
</evidence>
<proteinExistence type="predicted"/>
<dbReference type="Gene3D" id="3.40.630.30">
    <property type="match status" value="1"/>
</dbReference>